<evidence type="ECO:0000256" key="1">
    <source>
        <dbReference type="ARBA" id="ARBA00022676"/>
    </source>
</evidence>
<evidence type="ECO:0000259" key="3">
    <source>
        <dbReference type="Pfam" id="PF00534"/>
    </source>
</evidence>
<organism evidence="5 6">
    <name type="scientific">Rhizobium leguminosarum</name>
    <dbReference type="NCBI Taxonomy" id="384"/>
    <lineage>
        <taxon>Bacteria</taxon>
        <taxon>Pseudomonadati</taxon>
        <taxon>Pseudomonadota</taxon>
        <taxon>Alphaproteobacteria</taxon>
        <taxon>Hyphomicrobiales</taxon>
        <taxon>Rhizobiaceae</taxon>
        <taxon>Rhizobium/Agrobacterium group</taxon>
        <taxon>Rhizobium</taxon>
    </lineage>
</organism>
<dbReference type="Pfam" id="PF00534">
    <property type="entry name" value="Glycos_transf_1"/>
    <property type="match status" value="1"/>
</dbReference>
<dbReference type="CDD" id="cd03801">
    <property type="entry name" value="GT4_PimA-like"/>
    <property type="match status" value="1"/>
</dbReference>
<dbReference type="PANTHER" id="PTHR12526">
    <property type="entry name" value="GLYCOSYLTRANSFERASE"/>
    <property type="match status" value="1"/>
</dbReference>
<evidence type="ECO:0000313" key="5">
    <source>
        <dbReference type="EMBL" id="RWX26006.1"/>
    </source>
</evidence>
<dbReference type="EMBL" id="SBHX01000059">
    <property type="protein sequence ID" value="RWX26006.1"/>
    <property type="molecule type" value="Genomic_DNA"/>
</dbReference>
<keyword evidence="2 5" id="KW-0808">Transferase</keyword>
<gene>
    <name evidence="5" type="ORF">EHI47_24670</name>
</gene>
<feature type="domain" description="Glycosyl transferase family 1" evidence="3">
    <location>
        <begin position="184"/>
        <end position="313"/>
    </location>
</feature>
<dbReference type="AlphaFoldDB" id="A0A444HSE3"/>
<sequence>MMRILMLSARYLPFAGGTETHVSEVATRLVRKGHTVTALTGNPDGLLPAAETRDGVQIVRLKTFPSGRDWCFAPGVFKAVAEGDWDLMHVQGYHTFLAPFGMMAAASRKGLPFVVTFHSGGHSSRFRSSIRRFQHRMLAPLAARAAQLIGVSRFEADLFSRNMAIARDRFIVIPNGARLPEKSARRPASPHDRRLIVSLGRLERYKGHHRALAAFNVLATKFPDMRLRILGEGPYEAKLRQQVAELGLGNRVEIGAIPPTDRSAMADLLSSAALVVLLSDYEAHPVAVMEALSVKAPVLTTDTSGFRELAEEGLVRSIPLNASPDFTAHEMLAAMDAGPISIDTRLPDWDDCTDQLLMVYRRILSHPQPELRTGPALLGDLKHDDRC</sequence>
<dbReference type="Gene3D" id="3.40.50.2000">
    <property type="entry name" value="Glycogen Phosphorylase B"/>
    <property type="match status" value="2"/>
</dbReference>
<dbReference type="InterPro" id="IPR001296">
    <property type="entry name" value="Glyco_trans_1"/>
</dbReference>
<protein>
    <submittedName>
        <fullName evidence="5">Glycosyltransferase family 1 protein</fullName>
    </submittedName>
</protein>
<dbReference type="RefSeq" id="WP_128411603.1">
    <property type="nucleotide sequence ID" value="NZ_SBHX01000059.1"/>
</dbReference>
<dbReference type="Proteomes" id="UP000283817">
    <property type="component" value="Unassembled WGS sequence"/>
</dbReference>
<comment type="caution">
    <text evidence="5">The sequence shown here is derived from an EMBL/GenBank/DDBJ whole genome shotgun (WGS) entry which is preliminary data.</text>
</comment>
<dbReference type="InterPro" id="IPR028098">
    <property type="entry name" value="Glyco_trans_4-like_N"/>
</dbReference>
<dbReference type="Pfam" id="PF13439">
    <property type="entry name" value="Glyco_transf_4"/>
    <property type="match status" value="1"/>
</dbReference>
<evidence type="ECO:0000256" key="2">
    <source>
        <dbReference type="ARBA" id="ARBA00022679"/>
    </source>
</evidence>
<name>A0A444HSE3_RHILE</name>
<dbReference type="PANTHER" id="PTHR12526:SF510">
    <property type="entry name" value="D-INOSITOL 3-PHOSPHATE GLYCOSYLTRANSFERASE"/>
    <property type="match status" value="1"/>
</dbReference>
<dbReference type="GO" id="GO:0016757">
    <property type="term" value="F:glycosyltransferase activity"/>
    <property type="evidence" value="ECO:0007669"/>
    <property type="project" value="UniProtKB-KW"/>
</dbReference>
<dbReference type="SUPFAM" id="SSF53756">
    <property type="entry name" value="UDP-Glycosyltransferase/glycogen phosphorylase"/>
    <property type="match status" value="1"/>
</dbReference>
<keyword evidence="1" id="KW-0328">Glycosyltransferase</keyword>
<feature type="domain" description="Glycosyltransferase subfamily 4-like N-terminal" evidence="4">
    <location>
        <begin position="16"/>
        <end position="176"/>
    </location>
</feature>
<accession>A0A444HSE3</accession>
<evidence type="ECO:0000259" key="4">
    <source>
        <dbReference type="Pfam" id="PF13439"/>
    </source>
</evidence>
<proteinExistence type="predicted"/>
<reference evidence="5 6" key="1">
    <citation type="submission" date="2019-01" db="EMBL/GenBank/DDBJ databases">
        <title>RHIZO-ID as a novel technology for direct rhizobia identification.</title>
        <authorList>
            <person name="De Meyer S.E."/>
        </authorList>
    </citation>
    <scope>NUCLEOTIDE SEQUENCE [LARGE SCALE GENOMIC DNA]</scope>
    <source>
        <strain evidence="5 6">WSM448</strain>
    </source>
</reference>
<evidence type="ECO:0000313" key="6">
    <source>
        <dbReference type="Proteomes" id="UP000283817"/>
    </source>
</evidence>